<dbReference type="GO" id="GO:0005886">
    <property type="term" value="C:plasma membrane"/>
    <property type="evidence" value="ECO:0007669"/>
    <property type="project" value="UniProtKB-SubCell"/>
</dbReference>
<keyword evidence="9" id="KW-0808">Transferase</keyword>
<feature type="transmembrane region" description="Helical" evidence="7">
    <location>
        <begin position="134"/>
        <end position="151"/>
    </location>
</feature>
<keyword evidence="9" id="KW-0012">Acyltransferase</keyword>
<dbReference type="RefSeq" id="WP_308451184.1">
    <property type="nucleotide sequence ID" value="NZ_JAJEPU010000015.1"/>
</dbReference>
<evidence type="ECO:0000313" key="9">
    <source>
        <dbReference type="EMBL" id="MCC2164570.1"/>
    </source>
</evidence>
<keyword evidence="10" id="KW-1185">Reference proteome</keyword>
<evidence type="ECO:0000256" key="3">
    <source>
        <dbReference type="ARBA" id="ARBA00022475"/>
    </source>
</evidence>
<gene>
    <name evidence="9" type="ORF">LKD32_06705</name>
</gene>
<proteinExistence type="inferred from homology"/>
<name>A0AAE3ARZ9_9FIRM</name>
<dbReference type="GO" id="GO:0009246">
    <property type="term" value="P:enterobacterial common antigen biosynthetic process"/>
    <property type="evidence" value="ECO:0007669"/>
    <property type="project" value="TreeGrafter"/>
</dbReference>
<comment type="caution">
    <text evidence="9">The sequence shown here is derived from an EMBL/GenBank/DDBJ whole genome shotgun (WGS) entry which is preliminary data.</text>
</comment>
<feature type="domain" description="Acyltransferase 3" evidence="8">
    <location>
        <begin position="36"/>
        <end position="322"/>
    </location>
</feature>
<dbReference type="Pfam" id="PF01757">
    <property type="entry name" value="Acyl_transf_3"/>
    <property type="match status" value="1"/>
</dbReference>
<protein>
    <submittedName>
        <fullName evidence="9">Acyltransferase</fullName>
    </submittedName>
</protein>
<evidence type="ECO:0000256" key="1">
    <source>
        <dbReference type="ARBA" id="ARBA00004651"/>
    </source>
</evidence>
<keyword evidence="6 7" id="KW-0472">Membrane</keyword>
<evidence type="ECO:0000256" key="4">
    <source>
        <dbReference type="ARBA" id="ARBA00022692"/>
    </source>
</evidence>
<feature type="transmembrane region" description="Helical" evidence="7">
    <location>
        <begin position="216"/>
        <end position="235"/>
    </location>
</feature>
<feature type="transmembrane region" description="Helical" evidence="7">
    <location>
        <begin position="187"/>
        <end position="204"/>
    </location>
</feature>
<feature type="transmembrane region" description="Helical" evidence="7">
    <location>
        <begin position="95"/>
        <end position="114"/>
    </location>
</feature>
<evidence type="ECO:0000256" key="7">
    <source>
        <dbReference type="SAM" id="Phobius"/>
    </source>
</evidence>
<accession>A0AAE3ARZ9</accession>
<evidence type="ECO:0000313" key="10">
    <source>
        <dbReference type="Proteomes" id="UP001198962"/>
    </source>
</evidence>
<feature type="transmembrane region" description="Helical" evidence="7">
    <location>
        <begin position="247"/>
        <end position="267"/>
    </location>
</feature>
<organism evidence="9 10">
    <name type="scientific">Brotaphodocola catenula</name>
    <dbReference type="NCBI Taxonomy" id="2885361"/>
    <lineage>
        <taxon>Bacteria</taxon>
        <taxon>Bacillati</taxon>
        <taxon>Bacillota</taxon>
        <taxon>Clostridia</taxon>
        <taxon>Lachnospirales</taxon>
        <taxon>Lachnospiraceae</taxon>
        <taxon>Brotaphodocola</taxon>
    </lineage>
</organism>
<dbReference type="AlphaFoldDB" id="A0AAE3ARZ9"/>
<evidence type="ECO:0000256" key="6">
    <source>
        <dbReference type="ARBA" id="ARBA00023136"/>
    </source>
</evidence>
<keyword evidence="3" id="KW-1003">Cell membrane</keyword>
<dbReference type="Proteomes" id="UP001198962">
    <property type="component" value="Unassembled WGS sequence"/>
</dbReference>
<keyword evidence="5 7" id="KW-1133">Transmembrane helix</keyword>
<reference evidence="9" key="1">
    <citation type="submission" date="2021-10" db="EMBL/GenBank/DDBJ databases">
        <title>Anaerobic single-cell dispensing facilitates the cultivation of human gut bacteria.</title>
        <authorList>
            <person name="Afrizal A."/>
        </authorList>
    </citation>
    <scope>NUCLEOTIDE SEQUENCE</scope>
    <source>
        <strain evidence="9">CLA-AA-H274</strain>
    </source>
</reference>
<evidence type="ECO:0000256" key="5">
    <source>
        <dbReference type="ARBA" id="ARBA00022989"/>
    </source>
</evidence>
<sequence length="342" mass="38598">MKYFAFFTFLIFAGYLLGFIKKTEEYQWMNRNYTTAIKGFSILTVVWAHSGARLSIGGIQFIAGIGVALFLMCSGYGLEISYEKNGLEGFWKKRLLGVCLPFWTVELVGALATGRFSIKTYLLDFCFLKPATSYGWFMGYIVICYLIFYAVKRLIKDGRTQTLVLFGAFTIWFVLDSAFFANPNMPFLRARQMLSFPASVLLAVNKDKIERTLTKAKNILILMGGGTVCLLFMAITQLNIVKNLPYLVSNAMALLTCLPMVIGVMVFGKSCSRIFENKLLAVTGMISYEIYLVHAFTLGIIKPSIISVFIFAVVTYVLAYILHIGMRKVKNDRFNSSYTNKK</sequence>
<comment type="subcellular location">
    <subcellularLocation>
        <location evidence="1">Cell membrane</location>
        <topology evidence="1">Multi-pass membrane protein</topology>
    </subcellularLocation>
</comment>
<dbReference type="GO" id="GO:0016413">
    <property type="term" value="F:O-acetyltransferase activity"/>
    <property type="evidence" value="ECO:0007669"/>
    <property type="project" value="TreeGrafter"/>
</dbReference>
<dbReference type="PANTHER" id="PTHR40074:SF2">
    <property type="entry name" value="O-ACETYLTRANSFERASE WECH"/>
    <property type="match status" value="1"/>
</dbReference>
<feature type="transmembrane region" description="Helical" evidence="7">
    <location>
        <begin position="54"/>
        <end position="74"/>
    </location>
</feature>
<evidence type="ECO:0000259" key="8">
    <source>
        <dbReference type="Pfam" id="PF01757"/>
    </source>
</evidence>
<feature type="transmembrane region" description="Helical" evidence="7">
    <location>
        <begin position="163"/>
        <end position="181"/>
    </location>
</feature>
<feature type="transmembrane region" description="Helical" evidence="7">
    <location>
        <begin position="304"/>
        <end position="323"/>
    </location>
</feature>
<keyword evidence="4 7" id="KW-0812">Transmembrane</keyword>
<dbReference type="PANTHER" id="PTHR40074">
    <property type="entry name" value="O-ACETYLTRANSFERASE WECH"/>
    <property type="match status" value="1"/>
</dbReference>
<dbReference type="InterPro" id="IPR002656">
    <property type="entry name" value="Acyl_transf_3_dom"/>
</dbReference>
<dbReference type="EMBL" id="JAJEPU010000015">
    <property type="protein sequence ID" value="MCC2164570.1"/>
    <property type="molecule type" value="Genomic_DNA"/>
</dbReference>
<evidence type="ECO:0000256" key="2">
    <source>
        <dbReference type="ARBA" id="ARBA00007400"/>
    </source>
</evidence>
<feature type="transmembrane region" description="Helical" evidence="7">
    <location>
        <begin position="279"/>
        <end position="298"/>
    </location>
</feature>
<comment type="similarity">
    <text evidence="2">Belongs to the acyltransferase 3 family.</text>
</comment>